<dbReference type="PROSITE" id="PS50885">
    <property type="entry name" value="HAMP"/>
    <property type="match status" value="1"/>
</dbReference>
<organism evidence="5 6">
    <name type="scientific">Desulfovibrio desulfuricans</name>
    <dbReference type="NCBI Taxonomy" id="876"/>
    <lineage>
        <taxon>Bacteria</taxon>
        <taxon>Pseudomonadati</taxon>
        <taxon>Thermodesulfobacteriota</taxon>
        <taxon>Desulfovibrionia</taxon>
        <taxon>Desulfovibrionales</taxon>
        <taxon>Desulfovibrionaceae</taxon>
        <taxon>Desulfovibrio</taxon>
    </lineage>
</organism>
<dbReference type="Gene3D" id="3.30.450.20">
    <property type="entry name" value="PAS domain"/>
    <property type="match status" value="1"/>
</dbReference>
<dbReference type="Pfam" id="PF00990">
    <property type="entry name" value="GGDEF"/>
    <property type="match status" value="1"/>
</dbReference>
<name>A0A4P7UIF3_DESDE</name>
<dbReference type="SMART" id="SM00267">
    <property type="entry name" value="GGDEF"/>
    <property type="match status" value="1"/>
</dbReference>
<protein>
    <submittedName>
        <fullName evidence="5">EAL domain-containing protein</fullName>
    </submittedName>
</protein>
<accession>A0A4P7UIF3</accession>
<dbReference type="AlphaFoldDB" id="A0A4P7UIF3"/>
<feature type="domain" description="GGDEF" evidence="4">
    <location>
        <begin position="554"/>
        <end position="692"/>
    </location>
</feature>
<dbReference type="SUPFAM" id="SSF141868">
    <property type="entry name" value="EAL domain-like"/>
    <property type="match status" value="1"/>
</dbReference>
<dbReference type="SMART" id="SM00304">
    <property type="entry name" value="HAMP"/>
    <property type="match status" value="1"/>
</dbReference>
<gene>
    <name evidence="5" type="ORF">DDIC_09780</name>
</gene>
<sequence>MNIRTKVCLPLVVITLAVALLCLLVVARQGEKLCETSIQTMVDSKISQIELMVKTNGIHAMEMAALFSRLPEVEKAYRVAFTGDINNEASPQSQLGREMLRASFSPIIAGYAAVMGAKPQLHFHFATARSFVRLWREKQTMRGGTWVDISDDLSPFRQSVKDINADKKPVWGVEVGSGGLAIRGLAPVVSPAGEHLGSVETLVPFNPLMESLGSGKGENTLLYMNPAKRSIATQLQDTGAYPTVNDHYVLVRGTAAGIIERLISTEFLDSVADCSNWKVVGNLLITGVPVKDCKGEQIGTFIFSTDLTEQQDIIFKAGIMLLASFIFLLIVPIVVAYFVLGFAVLAPVHEMMLALNSIAEDGAILTKRLKDTAKDEIGRLAKMFNRLMDNIEAVMSEIEEYKNLINAVPDPIFGIDKSRRITIANKATELLLKKPFELFSGKFCYDCFNSSACGSIDCPIEQLTLAPKLPRSSIIDMGTEEKPYFVQPVSETLYDCRGQNKGYAVVAKNVTSLVLKEQEINKLAFYDQLTGLANRGLMVDHVRQAIAACQRQACLHALFFVDIDDFKSINDTLGHDHGDKVLQQIAARLKSVVREGDTVARFGGDEFVLLSLNLSEDMPTAAAQAEVISKKILSAMRLPLQLDTINYRCSGSIGLTLFGNKPVSVDDLLKQADLAMYLAKERGKDTAVFFDPLLQTAMMERNAMECDLKDAAMNLSQFSLHHQPQVTADGRIVGTEALLRWNHPRRGMVMPNDFIKAAEENGLIVVIGDWVLQMACAQLARWSDDPRFSHLTVSVNVSARQFCEAHFVQSVTTAVQHYGVEPGKLKIELTESQLSTNVEEIIGKMNDLKRLGITFSLDDFGTGYSSLAFLKRLPIDQVKIDKYFVMDLLDDPDDAAIAGTIMTLAGSLGLETIAEGVETMEQVEFLQNLGCQMFQGYLFSQPQPVDAFENYVRTAGHGSLQGLFARP</sequence>
<dbReference type="CDD" id="cd01949">
    <property type="entry name" value="GGDEF"/>
    <property type="match status" value="1"/>
</dbReference>
<dbReference type="Proteomes" id="UP000297065">
    <property type="component" value="Chromosome"/>
</dbReference>
<dbReference type="Pfam" id="PF00672">
    <property type="entry name" value="HAMP"/>
    <property type="match status" value="1"/>
</dbReference>
<dbReference type="PROSITE" id="PS50883">
    <property type="entry name" value="EAL"/>
    <property type="match status" value="1"/>
</dbReference>
<dbReference type="Gene3D" id="3.30.70.270">
    <property type="match status" value="1"/>
</dbReference>
<dbReference type="OrthoDB" id="9816383at2"/>
<dbReference type="InterPro" id="IPR035919">
    <property type="entry name" value="EAL_sf"/>
</dbReference>
<dbReference type="PANTHER" id="PTHR44757:SF2">
    <property type="entry name" value="BIOFILM ARCHITECTURE MAINTENANCE PROTEIN MBAA"/>
    <property type="match status" value="1"/>
</dbReference>
<dbReference type="PROSITE" id="PS50887">
    <property type="entry name" value="GGDEF"/>
    <property type="match status" value="1"/>
</dbReference>
<keyword evidence="1" id="KW-0472">Membrane</keyword>
<keyword evidence="1" id="KW-0812">Transmembrane</keyword>
<dbReference type="InterPro" id="IPR000160">
    <property type="entry name" value="GGDEF_dom"/>
</dbReference>
<dbReference type="InterPro" id="IPR029150">
    <property type="entry name" value="dCache_3"/>
</dbReference>
<evidence type="ECO:0000313" key="5">
    <source>
        <dbReference type="EMBL" id="QCC86156.1"/>
    </source>
</evidence>
<dbReference type="SUPFAM" id="SSF55073">
    <property type="entry name" value="Nucleotide cyclase"/>
    <property type="match status" value="1"/>
</dbReference>
<dbReference type="SMART" id="SM00052">
    <property type="entry name" value="EAL"/>
    <property type="match status" value="1"/>
</dbReference>
<feature type="domain" description="HAMP" evidence="3">
    <location>
        <begin position="342"/>
        <end position="396"/>
    </location>
</feature>
<feature type="domain" description="EAL" evidence="2">
    <location>
        <begin position="701"/>
        <end position="956"/>
    </location>
</feature>
<dbReference type="GO" id="GO:0016020">
    <property type="term" value="C:membrane"/>
    <property type="evidence" value="ECO:0007669"/>
    <property type="project" value="InterPro"/>
</dbReference>
<dbReference type="CDD" id="cd06225">
    <property type="entry name" value="HAMP"/>
    <property type="match status" value="1"/>
</dbReference>
<dbReference type="CDD" id="cd01948">
    <property type="entry name" value="EAL"/>
    <property type="match status" value="1"/>
</dbReference>
<dbReference type="PANTHER" id="PTHR44757">
    <property type="entry name" value="DIGUANYLATE CYCLASE DGCP"/>
    <property type="match status" value="1"/>
</dbReference>
<dbReference type="RefSeq" id="WP_136400264.1">
    <property type="nucleotide sequence ID" value="NZ_CP036295.1"/>
</dbReference>
<feature type="transmembrane region" description="Helical" evidence="1">
    <location>
        <begin position="319"/>
        <end position="345"/>
    </location>
</feature>
<dbReference type="InterPro" id="IPR043128">
    <property type="entry name" value="Rev_trsase/Diguanyl_cyclase"/>
</dbReference>
<dbReference type="GO" id="GO:0007165">
    <property type="term" value="P:signal transduction"/>
    <property type="evidence" value="ECO:0007669"/>
    <property type="project" value="InterPro"/>
</dbReference>
<dbReference type="InterPro" id="IPR003660">
    <property type="entry name" value="HAMP_dom"/>
</dbReference>
<dbReference type="Pfam" id="PF00563">
    <property type="entry name" value="EAL"/>
    <property type="match status" value="1"/>
</dbReference>
<evidence type="ECO:0000259" key="2">
    <source>
        <dbReference type="PROSITE" id="PS50883"/>
    </source>
</evidence>
<dbReference type="InterPro" id="IPR001633">
    <property type="entry name" value="EAL_dom"/>
</dbReference>
<dbReference type="SUPFAM" id="SSF55785">
    <property type="entry name" value="PYP-like sensor domain (PAS domain)"/>
    <property type="match status" value="1"/>
</dbReference>
<dbReference type="Gene3D" id="3.20.20.450">
    <property type="entry name" value="EAL domain"/>
    <property type="match status" value="1"/>
</dbReference>
<dbReference type="Gene3D" id="1.10.8.500">
    <property type="entry name" value="HAMP domain in histidine kinase"/>
    <property type="match status" value="1"/>
</dbReference>
<evidence type="ECO:0000259" key="3">
    <source>
        <dbReference type="PROSITE" id="PS50885"/>
    </source>
</evidence>
<dbReference type="NCBIfam" id="TIGR00254">
    <property type="entry name" value="GGDEF"/>
    <property type="match status" value="1"/>
</dbReference>
<reference evidence="5 6" key="1">
    <citation type="submission" date="2019-02" db="EMBL/GenBank/DDBJ databases">
        <title>Complete Genome Sequence of Desulfovibrio desulfuricans IC1, a Sulfonate Utilizing Anaerobe.</title>
        <authorList>
            <person name="Day L.A."/>
            <person name="De Leon K.B."/>
            <person name="Wall J.D."/>
        </authorList>
    </citation>
    <scope>NUCLEOTIDE SEQUENCE [LARGE SCALE GENOMIC DNA]</scope>
    <source>
        <strain evidence="5 6">IC1</strain>
    </source>
</reference>
<evidence type="ECO:0000256" key="1">
    <source>
        <dbReference type="SAM" id="Phobius"/>
    </source>
</evidence>
<evidence type="ECO:0000313" key="6">
    <source>
        <dbReference type="Proteomes" id="UP000297065"/>
    </source>
</evidence>
<dbReference type="Pfam" id="PF14827">
    <property type="entry name" value="dCache_3"/>
    <property type="match status" value="1"/>
</dbReference>
<evidence type="ECO:0000259" key="4">
    <source>
        <dbReference type="PROSITE" id="PS50887"/>
    </source>
</evidence>
<dbReference type="InterPro" id="IPR035965">
    <property type="entry name" value="PAS-like_dom_sf"/>
</dbReference>
<proteinExistence type="predicted"/>
<dbReference type="InterPro" id="IPR029787">
    <property type="entry name" value="Nucleotide_cyclase"/>
</dbReference>
<dbReference type="EMBL" id="CP036295">
    <property type="protein sequence ID" value="QCC86156.1"/>
    <property type="molecule type" value="Genomic_DNA"/>
</dbReference>
<keyword evidence="1" id="KW-1133">Transmembrane helix</keyword>
<dbReference type="InterPro" id="IPR052155">
    <property type="entry name" value="Biofilm_reg_signaling"/>
</dbReference>